<gene>
    <name evidence="2" type="ORF">BEMITA_LOCUS9962</name>
</gene>
<evidence type="ECO:0000313" key="3">
    <source>
        <dbReference type="Proteomes" id="UP001152759"/>
    </source>
</evidence>
<dbReference type="KEGG" id="btab:109034476"/>
<evidence type="ECO:0000256" key="1">
    <source>
        <dbReference type="SAM" id="Phobius"/>
    </source>
</evidence>
<keyword evidence="1" id="KW-0812">Transmembrane</keyword>
<sequence>MSAVLDDPELFKKNPLYNNHEPSNYTPFYLTLFVCTLLTIVLVVFNVILCCFSKHRHYWKDSNTGNRWLLPIWVKTPAGQPPLDLKELEHRANYFIAQPVYETDVPDDHNKYIGLQPVKHQQESEI</sequence>
<accession>A0A9P0AGI1</accession>
<dbReference type="AlphaFoldDB" id="A0A9P0AGI1"/>
<keyword evidence="1" id="KW-0472">Membrane</keyword>
<keyword evidence="1" id="KW-1133">Transmembrane helix</keyword>
<organism evidence="2 3">
    <name type="scientific">Bemisia tabaci</name>
    <name type="common">Sweetpotato whitefly</name>
    <name type="synonym">Aleurodes tabaci</name>
    <dbReference type="NCBI Taxonomy" id="7038"/>
    <lineage>
        <taxon>Eukaryota</taxon>
        <taxon>Metazoa</taxon>
        <taxon>Ecdysozoa</taxon>
        <taxon>Arthropoda</taxon>
        <taxon>Hexapoda</taxon>
        <taxon>Insecta</taxon>
        <taxon>Pterygota</taxon>
        <taxon>Neoptera</taxon>
        <taxon>Paraneoptera</taxon>
        <taxon>Hemiptera</taxon>
        <taxon>Sternorrhyncha</taxon>
        <taxon>Aleyrodoidea</taxon>
        <taxon>Aleyrodidae</taxon>
        <taxon>Aleyrodinae</taxon>
        <taxon>Bemisia</taxon>
    </lineage>
</organism>
<name>A0A9P0AGI1_BEMTA</name>
<evidence type="ECO:0000313" key="2">
    <source>
        <dbReference type="EMBL" id="CAH0391330.1"/>
    </source>
</evidence>
<keyword evidence="3" id="KW-1185">Reference proteome</keyword>
<reference evidence="2" key="1">
    <citation type="submission" date="2021-12" db="EMBL/GenBank/DDBJ databases">
        <authorList>
            <person name="King R."/>
        </authorList>
    </citation>
    <scope>NUCLEOTIDE SEQUENCE</scope>
</reference>
<feature type="transmembrane region" description="Helical" evidence="1">
    <location>
        <begin position="28"/>
        <end position="52"/>
    </location>
</feature>
<dbReference type="EMBL" id="OU963867">
    <property type="protein sequence ID" value="CAH0391330.1"/>
    <property type="molecule type" value="Genomic_DNA"/>
</dbReference>
<protein>
    <submittedName>
        <fullName evidence="2">Uncharacterized protein</fullName>
    </submittedName>
</protein>
<dbReference type="Proteomes" id="UP001152759">
    <property type="component" value="Chromosome 6"/>
</dbReference>
<proteinExistence type="predicted"/>